<comment type="caution">
    <text evidence="3">The sequence shown here is derived from an EMBL/GenBank/DDBJ whole genome shotgun (WGS) entry which is preliminary data.</text>
</comment>
<dbReference type="GO" id="GO:0006680">
    <property type="term" value="P:glucosylceramide catabolic process"/>
    <property type="evidence" value="ECO:0007669"/>
    <property type="project" value="InterPro"/>
</dbReference>
<dbReference type="EMBL" id="SWLB01000026">
    <property type="protein sequence ID" value="KAF3321725.1"/>
    <property type="molecule type" value="Genomic_DNA"/>
</dbReference>
<dbReference type="Pfam" id="PF04685">
    <property type="entry name" value="DUF608"/>
    <property type="match status" value="1"/>
</dbReference>
<name>A0A833QCI8_9POAL</name>
<dbReference type="InterPro" id="IPR012341">
    <property type="entry name" value="6hp_glycosidase-like_sf"/>
</dbReference>
<dbReference type="OrthoDB" id="730489at2759"/>
<dbReference type="InterPro" id="IPR052566">
    <property type="entry name" value="Non-lysos_glucosylceramidase"/>
</dbReference>
<feature type="domain" description="Glycosyl-hydrolase family 116 catalytic region" evidence="1">
    <location>
        <begin position="571"/>
        <end position="931"/>
    </location>
</feature>
<dbReference type="GO" id="GO:0005975">
    <property type="term" value="P:carbohydrate metabolic process"/>
    <property type="evidence" value="ECO:0007669"/>
    <property type="project" value="InterPro"/>
</dbReference>
<dbReference type="InterPro" id="IPR024462">
    <property type="entry name" value="GH116_N"/>
</dbReference>
<sequence length="999" mass="112132">MPTKPTLLSVSSLEVGFHNCRLFGVNIDSGKGNILYYRRVGVELNQMDNTVEMTEHGMDEQEDLWENCEPSEGDLQSVKPWLIPDLTWERKITHEGHDIPPFTLSLKEKFQLAPLGIRLGRHILEETAKGRAAVIDPLKKRSAKASQGVPLGGIGAGSIGRSYKGDFQRWQLFPGVSEDRPVPANQFSVFISRPDGSKYSTVLSPGLPLSGKKDDVSGIGSWDWNSIGKNSAYHALYPRSWTIYNGEPDPELKIICRQISPIIPHNYKESSYPVAVFTFTLINLGKTDADVTLLFSWANSVGGKSELSGYHSNSEMMQKDGVHGILLHHRTSEGRPHVTFAIAAQETEDVHVSSCPYFEISGKLKGFTARDMWQTIKENGSFDHLDAMKSTISSRPGSSIGAAVAAAVKVPSEATRTVNFSLAWACPEVKFPSGKIYHRRYTTFYGTDGNAAADIAHDAIFEHGSWEAQIEEWQRPILQDKRFPSWYPVTLFNELYYLNAGGTIWTDGSPPIHSLASIGENKFSLEMSNQKNISHEILKTMTSKLDEIHSSVAPNSAIGTSLLTEQEENIGQFLYLEGIEYYMWNTYDVHFYSSFSLIMLFPKLELSVQRDFAAAVMLHDPEKLWLLHDGKWAARKVLGAVPHDLGLYDPWFKVNAYTLYNTDRWKDLNPKFVLQVYRDVVVTGNKSFAHAVWPAVYLAMAFMEQFDKDKDGMIENEGFPDQTYDVWSVTGVSAYCGGIWVAALQAAAKLASFVGDKASERMFLEKFSNARSVYERLWNGEYFNYDDSDGIISSSIQADQLAGQWYAKACGLAPIVDKDKAQIALEKVFEFNVMKYKNGTRGAMNGMRPDGTVDLSAMQSREIWPGVTYSVAACMIQEGMPEKGFKTAEGVYNAAWSPDGLGYSFQTPEAWNNNDEFRSLCYMRPLAIWAMQWALSPPNLHKEPETNHSINELNHDAIASNDDSFKRLAKVLELPEDQSSKSLLRVIYDIVRHRMRRDL</sequence>
<dbReference type="Pfam" id="PF12215">
    <property type="entry name" value="Glyco_hydr_116N"/>
    <property type="match status" value="1"/>
</dbReference>
<evidence type="ECO:0000313" key="4">
    <source>
        <dbReference type="Proteomes" id="UP000623129"/>
    </source>
</evidence>
<gene>
    <name evidence="3" type="ORF">FCM35_KLT13941</name>
</gene>
<evidence type="ECO:0000259" key="1">
    <source>
        <dbReference type="Pfam" id="PF04685"/>
    </source>
</evidence>
<dbReference type="GO" id="GO:0004348">
    <property type="term" value="F:glucosylceramidase activity"/>
    <property type="evidence" value="ECO:0007669"/>
    <property type="project" value="InterPro"/>
</dbReference>
<reference evidence="3" key="1">
    <citation type="submission" date="2020-01" db="EMBL/GenBank/DDBJ databases">
        <title>Genome sequence of Kobresia littledalei, the first chromosome-level genome in the family Cyperaceae.</title>
        <authorList>
            <person name="Qu G."/>
        </authorList>
    </citation>
    <scope>NUCLEOTIDE SEQUENCE</scope>
    <source>
        <strain evidence="3">C.B.Clarke</strain>
        <tissue evidence="3">Leaf</tissue>
    </source>
</reference>
<dbReference type="AlphaFoldDB" id="A0A833QCI8"/>
<dbReference type="GO" id="GO:0016020">
    <property type="term" value="C:membrane"/>
    <property type="evidence" value="ECO:0007669"/>
    <property type="project" value="InterPro"/>
</dbReference>
<keyword evidence="4" id="KW-1185">Reference proteome</keyword>
<dbReference type="InterPro" id="IPR006775">
    <property type="entry name" value="GH116_catalytic"/>
</dbReference>
<accession>A0A833QCI8</accession>
<dbReference type="FunFam" id="1.50.10.10:FF:000006">
    <property type="entry name" value="Non-lysosomal glucosylceramidase"/>
    <property type="match status" value="1"/>
</dbReference>
<dbReference type="PANTHER" id="PTHR12654">
    <property type="entry name" value="BILE ACID BETA-GLUCOSIDASE-RELATED"/>
    <property type="match status" value="1"/>
</dbReference>
<feature type="domain" description="Glycosyl-hydrolase family 116 N-terminal" evidence="2">
    <location>
        <begin position="148"/>
        <end position="466"/>
    </location>
</feature>
<proteinExistence type="predicted"/>
<protein>
    <submittedName>
        <fullName evidence="3">Non-lysosomal glucosylceramidase isoform X1</fullName>
    </submittedName>
</protein>
<dbReference type="InterPro" id="IPR014551">
    <property type="entry name" value="B_Glucosidase_GBA2-typ"/>
</dbReference>
<evidence type="ECO:0000259" key="2">
    <source>
        <dbReference type="Pfam" id="PF12215"/>
    </source>
</evidence>
<organism evidence="3 4">
    <name type="scientific">Carex littledalei</name>
    <dbReference type="NCBI Taxonomy" id="544730"/>
    <lineage>
        <taxon>Eukaryota</taxon>
        <taxon>Viridiplantae</taxon>
        <taxon>Streptophyta</taxon>
        <taxon>Embryophyta</taxon>
        <taxon>Tracheophyta</taxon>
        <taxon>Spermatophyta</taxon>
        <taxon>Magnoliopsida</taxon>
        <taxon>Liliopsida</taxon>
        <taxon>Poales</taxon>
        <taxon>Cyperaceae</taxon>
        <taxon>Cyperoideae</taxon>
        <taxon>Cariceae</taxon>
        <taxon>Carex</taxon>
        <taxon>Carex subgen. Euthyceras</taxon>
    </lineage>
</organism>
<dbReference type="InterPro" id="IPR008928">
    <property type="entry name" value="6-hairpin_glycosidase_sf"/>
</dbReference>
<dbReference type="Proteomes" id="UP000623129">
    <property type="component" value="Unassembled WGS sequence"/>
</dbReference>
<dbReference type="GO" id="GO:0008422">
    <property type="term" value="F:beta-glucosidase activity"/>
    <property type="evidence" value="ECO:0007669"/>
    <property type="project" value="TreeGrafter"/>
</dbReference>
<dbReference type="PIRSF" id="PIRSF028944">
    <property type="entry name" value="Beta_gluc_GBA2"/>
    <property type="match status" value="1"/>
</dbReference>
<dbReference type="SUPFAM" id="SSF48208">
    <property type="entry name" value="Six-hairpin glycosidases"/>
    <property type="match status" value="1"/>
</dbReference>
<evidence type="ECO:0000313" key="3">
    <source>
        <dbReference type="EMBL" id="KAF3321725.1"/>
    </source>
</evidence>
<dbReference type="PANTHER" id="PTHR12654:SF31">
    <property type="entry name" value="NON-LYSOSOMAL GLUCOSYLCERAMIDASE"/>
    <property type="match status" value="1"/>
</dbReference>
<dbReference type="Gene3D" id="1.50.10.10">
    <property type="match status" value="1"/>
</dbReference>